<gene>
    <name evidence="5" type="ORF">EBB_23305</name>
</gene>
<keyword evidence="2" id="KW-0732">Signal</keyword>
<dbReference type="InterPro" id="IPR001638">
    <property type="entry name" value="Solute-binding_3/MltF_N"/>
</dbReference>
<evidence type="ECO:0000256" key="2">
    <source>
        <dbReference type="ARBA" id="ARBA00022729"/>
    </source>
</evidence>
<name>A0ABR9DLY0_9GAMM</name>
<accession>A0ABR9DLY0</accession>
<dbReference type="EMBL" id="JACXST010000003">
    <property type="protein sequence ID" value="MBD9363353.1"/>
    <property type="molecule type" value="Genomic_DNA"/>
</dbReference>
<reference evidence="5 6" key="1">
    <citation type="submission" date="2020-09" db="EMBL/GenBank/DDBJ databases">
        <title>Methylomonas albis sp. nov. and Methylomonas fluvii sp. nov.: Two cold-adapted methanotrophs from the River Elbe and an amended description of Methylovulum psychrotolerans strain Eb1.</title>
        <authorList>
            <person name="Bussmann I.K."/>
            <person name="Klings K.-W."/>
            <person name="Warnstedt J."/>
            <person name="Hoppert M."/>
            <person name="Saborowski A."/>
            <person name="Horn F."/>
            <person name="Liebner S."/>
        </authorList>
    </citation>
    <scope>NUCLEOTIDE SEQUENCE [LARGE SCALE GENOMIC DNA]</scope>
    <source>
        <strain evidence="5 6">EbB</strain>
    </source>
</reference>
<evidence type="ECO:0000256" key="3">
    <source>
        <dbReference type="SAM" id="Phobius"/>
    </source>
</evidence>
<comment type="similarity">
    <text evidence="1">Belongs to the bacterial solute-binding protein 3 family.</text>
</comment>
<dbReference type="Gene3D" id="3.40.190.10">
    <property type="entry name" value="Periplasmic binding protein-like II"/>
    <property type="match status" value="2"/>
</dbReference>
<dbReference type="Proteomes" id="UP000641152">
    <property type="component" value="Unassembled WGS sequence"/>
</dbReference>
<comment type="caution">
    <text evidence="5">The sequence shown here is derived from an EMBL/GenBank/DDBJ whole genome shotgun (WGS) entry which is preliminary data.</text>
</comment>
<proteinExistence type="inferred from homology"/>
<protein>
    <submittedName>
        <fullName evidence="5">Amino acid ABC transporter substrate-binding protein</fullName>
    </submittedName>
</protein>
<evidence type="ECO:0000313" key="5">
    <source>
        <dbReference type="EMBL" id="MBD9363353.1"/>
    </source>
</evidence>
<dbReference type="SMART" id="SM00062">
    <property type="entry name" value="PBPb"/>
    <property type="match status" value="1"/>
</dbReference>
<dbReference type="PANTHER" id="PTHR35936:SF19">
    <property type="entry name" value="AMINO-ACID-BINDING PROTEIN YXEM-RELATED"/>
    <property type="match status" value="1"/>
</dbReference>
<keyword evidence="3" id="KW-0812">Transmembrane</keyword>
<evidence type="ECO:0000313" key="6">
    <source>
        <dbReference type="Proteomes" id="UP000641152"/>
    </source>
</evidence>
<sequence>MKQTNLFTVLLSVLMGAIIVVSTIRMISTGFITINNLDVRTSNTAGFGSIETSGDNSKIAYEKIIQSGVIRCGYVAYPPGLIKDPNTGEITGVFPEVLEEAAKNLGLKVEWTEEVGWGTMVEGLQTKRYDIICSPVWPLSQRAKVADFTQPIYFGGAEAYVRQGDDRFDANLEILNNSKYRIATIDGEVTEAIAQRDFPKANKLSLPQLTDISQALLSVAEKKADITFVEPFVAYDFIKTNPGKIRPARPGKPIRLYANTMMLRQDDTILRRTLDNVIDELVNNGFVDQVLRKYEPFPGAFYRRAQPFELVKSE</sequence>
<dbReference type="PANTHER" id="PTHR35936">
    <property type="entry name" value="MEMBRANE-BOUND LYTIC MUREIN TRANSGLYCOSYLASE F"/>
    <property type="match status" value="1"/>
</dbReference>
<evidence type="ECO:0000256" key="1">
    <source>
        <dbReference type="ARBA" id="ARBA00010333"/>
    </source>
</evidence>
<dbReference type="CDD" id="cd13530">
    <property type="entry name" value="PBP2_peptides_like"/>
    <property type="match status" value="1"/>
</dbReference>
<dbReference type="RefSeq" id="WP_192396041.1">
    <property type="nucleotide sequence ID" value="NZ_CAJHIU010000003.1"/>
</dbReference>
<feature type="domain" description="Solute-binding protein family 3/N-terminal" evidence="4">
    <location>
        <begin position="69"/>
        <end position="298"/>
    </location>
</feature>
<evidence type="ECO:0000259" key="4">
    <source>
        <dbReference type="SMART" id="SM00062"/>
    </source>
</evidence>
<keyword evidence="6" id="KW-1185">Reference proteome</keyword>
<feature type="transmembrane region" description="Helical" evidence="3">
    <location>
        <begin position="6"/>
        <end position="27"/>
    </location>
</feature>
<keyword evidence="3" id="KW-0472">Membrane</keyword>
<organism evidence="5 6">
    <name type="scientific">Methylomonas fluvii</name>
    <dbReference type="NCBI Taxonomy" id="1854564"/>
    <lineage>
        <taxon>Bacteria</taxon>
        <taxon>Pseudomonadati</taxon>
        <taxon>Pseudomonadota</taxon>
        <taxon>Gammaproteobacteria</taxon>
        <taxon>Methylococcales</taxon>
        <taxon>Methylococcaceae</taxon>
        <taxon>Methylomonas</taxon>
    </lineage>
</organism>
<keyword evidence="3" id="KW-1133">Transmembrane helix</keyword>
<dbReference type="Pfam" id="PF00497">
    <property type="entry name" value="SBP_bac_3"/>
    <property type="match status" value="1"/>
</dbReference>
<dbReference type="SUPFAM" id="SSF53850">
    <property type="entry name" value="Periplasmic binding protein-like II"/>
    <property type="match status" value="1"/>
</dbReference>